<gene>
    <name evidence="5" type="ORF">GB881_03465</name>
</gene>
<dbReference type="Gene3D" id="1.50.10.10">
    <property type="match status" value="1"/>
</dbReference>
<dbReference type="PANTHER" id="PTHR10412:SF11">
    <property type="entry name" value="MANNOSYL-OLIGOSACCHARIDE GLUCOSIDASE"/>
    <property type="match status" value="1"/>
</dbReference>
<evidence type="ECO:0000313" key="5">
    <source>
        <dbReference type="EMBL" id="MPV36111.1"/>
    </source>
</evidence>
<dbReference type="PANTHER" id="PTHR10412">
    <property type="entry name" value="MANNOSYL-OLIGOSACCHARIDE GLUCOSIDASE"/>
    <property type="match status" value="1"/>
</dbReference>
<dbReference type="AlphaFoldDB" id="A0A6N7EFF0"/>
<dbReference type="Proteomes" id="UP000437709">
    <property type="component" value="Unassembled WGS sequence"/>
</dbReference>
<evidence type="ECO:0000259" key="4">
    <source>
        <dbReference type="Pfam" id="PF22422"/>
    </source>
</evidence>
<dbReference type="InterPro" id="IPR012341">
    <property type="entry name" value="6hp_glycosidase-like_sf"/>
</dbReference>
<comment type="similarity">
    <text evidence="1">Belongs to the glycosyl hydrolase 63 family.</text>
</comment>
<dbReference type="Pfam" id="PF22422">
    <property type="entry name" value="MGH1-like_GH"/>
    <property type="match status" value="1"/>
</dbReference>
<evidence type="ECO:0000256" key="2">
    <source>
        <dbReference type="ARBA" id="ARBA00022801"/>
    </source>
</evidence>
<dbReference type="GO" id="GO:0009311">
    <property type="term" value="P:oligosaccharide metabolic process"/>
    <property type="evidence" value="ECO:0007669"/>
    <property type="project" value="InterPro"/>
</dbReference>
<protein>
    <recommendedName>
        <fullName evidence="4">Mannosylglycerate hydrolase MGH1-like glycoside hydrolase domain-containing protein</fullName>
    </recommendedName>
</protein>
<dbReference type="SUPFAM" id="SSF48208">
    <property type="entry name" value="Six-hairpin glycosidases"/>
    <property type="match status" value="1"/>
</dbReference>
<keyword evidence="2" id="KW-0378">Hydrolase</keyword>
<sequence length="431" mass="47686">MSGRPDADAVVRAAVAVLDRNWTGSHTLPATGLYPHQWSWDSAFIAMGLRHRSPERAEQELESLLAGQWADGRIPQIVYDPRRDDDYAPGATFWRSDELPGTPSVPTAGLVQPPNHAWAAWEVYRADPDADRAADFARRVYPPLVAWHDYLTGRRTLGRSPLACVVHPWESGMDNSPLWDEALARLPDTPRHKVDRLDLRHASAGERPSAKEYGRFFWLAEQYRDGDCQDRDDLPFLLEDPTVNTLLARSELALAELARVVGADPGPHREHHEEVTDALDALFEPALGLHVARDVTTGALVRRATVSGLTPLLLPRLPRATTLVATALGPRFLGGGALMVPSYDVTAADFDAGQYWRGPAWFNMTWLVAHGLRLHGEPGTADRLEQNLRDLALEHDFPEYVDPATGAPHGTRKFSWTAAMAIDVAVRQATS</sequence>
<evidence type="ECO:0000313" key="6">
    <source>
        <dbReference type="Proteomes" id="UP000437709"/>
    </source>
</evidence>
<comment type="caution">
    <text evidence="5">The sequence shown here is derived from an EMBL/GenBank/DDBJ whole genome shotgun (WGS) entry which is preliminary data.</text>
</comment>
<dbReference type="RefSeq" id="WP_152195902.1">
    <property type="nucleotide sequence ID" value="NZ_VUKD01000004.1"/>
</dbReference>
<dbReference type="EMBL" id="WHPC01000007">
    <property type="protein sequence ID" value="MPV36111.1"/>
    <property type="molecule type" value="Genomic_DNA"/>
</dbReference>
<reference evidence="5 6" key="1">
    <citation type="submission" date="2019-10" db="EMBL/GenBank/DDBJ databases">
        <title>Georgenia wutianyii sp. nov. and Georgenia yuyongxinii sp. nov. isolated from plateau pika (Ochotona curzoniae) in the Qinghai-Tibet plateau of China.</title>
        <authorList>
            <person name="Tian Z."/>
        </authorList>
    </citation>
    <scope>NUCLEOTIDE SEQUENCE [LARGE SCALE GENOMIC DNA]</scope>
    <source>
        <strain evidence="5 6">JCM 19765</strain>
    </source>
</reference>
<feature type="domain" description="Mannosylglycerate hydrolase MGH1-like glycoside hydrolase" evidence="4">
    <location>
        <begin position="34"/>
        <end position="417"/>
    </location>
</feature>
<accession>A0A6N7EFF0</accession>
<evidence type="ECO:0000256" key="1">
    <source>
        <dbReference type="ARBA" id="ARBA00010833"/>
    </source>
</evidence>
<name>A0A6N7EFF0_9MICO</name>
<dbReference type="InterPro" id="IPR054491">
    <property type="entry name" value="MGH1-like_GH"/>
</dbReference>
<dbReference type="InterPro" id="IPR008928">
    <property type="entry name" value="6-hairpin_glycosidase_sf"/>
</dbReference>
<dbReference type="GO" id="GO:0004573">
    <property type="term" value="F:Glc3Man9GlcNAc2 oligosaccharide glucosidase activity"/>
    <property type="evidence" value="ECO:0007669"/>
    <property type="project" value="InterPro"/>
</dbReference>
<dbReference type="GO" id="GO:0006487">
    <property type="term" value="P:protein N-linked glycosylation"/>
    <property type="evidence" value="ECO:0007669"/>
    <property type="project" value="TreeGrafter"/>
</dbReference>
<dbReference type="InterPro" id="IPR004888">
    <property type="entry name" value="Glycoside_hydrolase_63"/>
</dbReference>
<proteinExistence type="inferred from homology"/>
<keyword evidence="6" id="KW-1185">Reference proteome</keyword>
<keyword evidence="3" id="KW-0326">Glycosidase</keyword>
<organism evidence="5 6">
    <name type="scientific">Georgenia subflava</name>
    <dbReference type="NCBI Taxonomy" id="1622177"/>
    <lineage>
        <taxon>Bacteria</taxon>
        <taxon>Bacillati</taxon>
        <taxon>Actinomycetota</taxon>
        <taxon>Actinomycetes</taxon>
        <taxon>Micrococcales</taxon>
        <taxon>Bogoriellaceae</taxon>
        <taxon>Georgenia</taxon>
    </lineage>
</organism>
<evidence type="ECO:0000256" key="3">
    <source>
        <dbReference type="ARBA" id="ARBA00023295"/>
    </source>
</evidence>